<comment type="caution">
    <text evidence="2">The sequence shown here is derived from an EMBL/GenBank/DDBJ whole genome shotgun (WGS) entry which is preliminary data.</text>
</comment>
<feature type="chain" id="PRO_5043979099" evidence="1">
    <location>
        <begin position="19"/>
        <end position="349"/>
    </location>
</feature>
<protein>
    <submittedName>
        <fullName evidence="2">Uncharacterized protein</fullName>
    </submittedName>
</protein>
<keyword evidence="1" id="KW-0732">Signal</keyword>
<dbReference type="Proteomes" id="UP001370758">
    <property type="component" value="Unassembled WGS sequence"/>
</dbReference>
<dbReference type="AlphaFoldDB" id="A0AAV9W7K7"/>
<sequence length="349" mass="37079">MYLRSLVLALGAVSAVSATENCVGVCNADNCLRALRATQIATRLPQASADCTRIIDVTYTPPTVTKTEYSAVTQTDISTIPSTLVKSFFDTQTDVVEVTVTTSIITTITKAANNKRADTSTSISFPTYATPCSGFYRFSSACSCIGVTPRIITVAAPSTTITLPVTETSLTSVTSVVDTTSVTITEATVSVTTTVTTVTSTIATTVEAADIIATPRVYIGNTPQTTYIGLIVGTESTQTYVTPWTGAKTLRLGANGWLWANDRVAVRDLNINYAGNRAQLVFMNPASLPATRQPYICALDADSFLTCGIEDPLIELVFSYQGSTNLVWLSKAANSGAPTLATNFKMKFL</sequence>
<gene>
    <name evidence="2" type="ORF">TWF481_008265</name>
</gene>
<keyword evidence="3" id="KW-1185">Reference proteome</keyword>
<name>A0AAV9W7K7_9PEZI</name>
<organism evidence="2 3">
    <name type="scientific">Arthrobotrys musiformis</name>
    <dbReference type="NCBI Taxonomy" id="47236"/>
    <lineage>
        <taxon>Eukaryota</taxon>
        <taxon>Fungi</taxon>
        <taxon>Dikarya</taxon>
        <taxon>Ascomycota</taxon>
        <taxon>Pezizomycotina</taxon>
        <taxon>Orbiliomycetes</taxon>
        <taxon>Orbiliales</taxon>
        <taxon>Orbiliaceae</taxon>
        <taxon>Arthrobotrys</taxon>
    </lineage>
</organism>
<reference evidence="2 3" key="1">
    <citation type="submission" date="2023-08" db="EMBL/GenBank/DDBJ databases">
        <authorList>
            <person name="Palmer J.M."/>
        </authorList>
    </citation>
    <scope>NUCLEOTIDE SEQUENCE [LARGE SCALE GENOMIC DNA]</scope>
    <source>
        <strain evidence="2 3">TWF481</strain>
    </source>
</reference>
<evidence type="ECO:0000256" key="1">
    <source>
        <dbReference type="SAM" id="SignalP"/>
    </source>
</evidence>
<proteinExistence type="predicted"/>
<accession>A0AAV9W7K7</accession>
<evidence type="ECO:0000313" key="2">
    <source>
        <dbReference type="EMBL" id="KAK6503236.1"/>
    </source>
</evidence>
<feature type="signal peptide" evidence="1">
    <location>
        <begin position="1"/>
        <end position="18"/>
    </location>
</feature>
<evidence type="ECO:0000313" key="3">
    <source>
        <dbReference type="Proteomes" id="UP001370758"/>
    </source>
</evidence>
<dbReference type="EMBL" id="JAVHJL010000005">
    <property type="protein sequence ID" value="KAK6503236.1"/>
    <property type="molecule type" value="Genomic_DNA"/>
</dbReference>